<feature type="signal peptide" evidence="2">
    <location>
        <begin position="1"/>
        <end position="22"/>
    </location>
</feature>
<name>A0ABQ8K7E2_9APHY</name>
<accession>A0ABQ8K7E2</accession>
<protein>
    <submittedName>
        <fullName evidence="3">Uncharacterized protein</fullName>
    </submittedName>
</protein>
<evidence type="ECO:0000313" key="3">
    <source>
        <dbReference type="EMBL" id="KAH9833181.1"/>
    </source>
</evidence>
<feature type="chain" id="PRO_5046656565" evidence="2">
    <location>
        <begin position="23"/>
        <end position="483"/>
    </location>
</feature>
<keyword evidence="2" id="KW-0732">Signal</keyword>
<dbReference type="Proteomes" id="UP000814176">
    <property type="component" value="Unassembled WGS sequence"/>
</dbReference>
<feature type="region of interest" description="Disordered" evidence="1">
    <location>
        <begin position="350"/>
        <end position="389"/>
    </location>
</feature>
<feature type="compositionally biased region" description="Low complexity" evidence="1">
    <location>
        <begin position="353"/>
        <end position="378"/>
    </location>
</feature>
<reference evidence="3 4" key="1">
    <citation type="journal article" date="2021" name="Environ. Microbiol.">
        <title>Gene family expansions and transcriptome signatures uncover fungal adaptations to wood decay.</title>
        <authorList>
            <person name="Hage H."/>
            <person name="Miyauchi S."/>
            <person name="Viragh M."/>
            <person name="Drula E."/>
            <person name="Min B."/>
            <person name="Chaduli D."/>
            <person name="Navarro D."/>
            <person name="Favel A."/>
            <person name="Norest M."/>
            <person name="Lesage-Meessen L."/>
            <person name="Balint B."/>
            <person name="Merenyi Z."/>
            <person name="de Eugenio L."/>
            <person name="Morin E."/>
            <person name="Martinez A.T."/>
            <person name="Baldrian P."/>
            <person name="Stursova M."/>
            <person name="Martinez M.J."/>
            <person name="Novotny C."/>
            <person name="Magnuson J.K."/>
            <person name="Spatafora J.W."/>
            <person name="Maurice S."/>
            <person name="Pangilinan J."/>
            <person name="Andreopoulos W."/>
            <person name="LaButti K."/>
            <person name="Hundley H."/>
            <person name="Na H."/>
            <person name="Kuo A."/>
            <person name="Barry K."/>
            <person name="Lipzen A."/>
            <person name="Henrissat B."/>
            <person name="Riley R."/>
            <person name="Ahrendt S."/>
            <person name="Nagy L.G."/>
            <person name="Grigoriev I.V."/>
            <person name="Martin F."/>
            <person name="Rosso M.N."/>
        </authorList>
    </citation>
    <scope>NUCLEOTIDE SEQUENCE [LARGE SCALE GENOMIC DNA]</scope>
    <source>
        <strain evidence="3 4">CIRM-BRFM 1785</strain>
    </source>
</reference>
<keyword evidence="4" id="KW-1185">Reference proteome</keyword>
<organism evidence="3 4">
    <name type="scientific">Rhodofomes roseus</name>
    <dbReference type="NCBI Taxonomy" id="34475"/>
    <lineage>
        <taxon>Eukaryota</taxon>
        <taxon>Fungi</taxon>
        <taxon>Dikarya</taxon>
        <taxon>Basidiomycota</taxon>
        <taxon>Agaricomycotina</taxon>
        <taxon>Agaricomycetes</taxon>
        <taxon>Polyporales</taxon>
        <taxon>Rhodofomes</taxon>
    </lineage>
</organism>
<comment type="caution">
    <text evidence="3">The sequence shown here is derived from an EMBL/GenBank/DDBJ whole genome shotgun (WGS) entry which is preliminary data.</text>
</comment>
<feature type="region of interest" description="Disordered" evidence="1">
    <location>
        <begin position="422"/>
        <end position="450"/>
    </location>
</feature>
<proteinExistence type="predicted"/>
<evidence type="ECO:0000256" key="1">
    <source>
        <dbReference type="SAM" id="MobiDB-lite"/>
    </source>
</evidence>
<evidence type="ECO:0000256" key="2">
    <source>
        <dbReference type="SAM" id="SignalP"/>
    </source>
</evidence>
<feature type="compositionally biased region" description="Polar residues" evidence="1">
    <location>
        <begin position="424"/>
        <end position="433"/>
    </location>
</feature>
<dbReference type="EMBL" id="JADCUA010000019">
    <property type="protein sequence ID" value="KAH9833181.1"/>
    <property type="molecule type" value="Genomic_DNA"/>
</dbReference>
<dbReference type="GeneID" id="72005262"/>
<gene>
    <name evidence="3" type="ORF">C8Q71DRAFT_774504</name>
</gene>
<sequence>MFTSTRAITFPKVLATIALTLAESLKNQNVCLQALGTPSKVTTGADNAQCPVIPWRRKGSKLSGRANRPGLPTRILFGLLKSSSDYSNPPQMSSCLLCLSREQSPHHTDQCEVVYDASEPAIAGDIYGGEQSVNTPISLILAQTLDYLGRSRTHLRLDGSLRSGLTGQSIERSTLSSMCSNLRGKYRPCIIDDTVAEGRTNVAIYLMATYGSKPLETMPDIHRHFSLAVYPNQGGAEHVHTTPEWKGKRMQWIIAFKYDVPAHVLRQRWFNRWRNVQDNRMIGSNHRFGPEVMGYLDAQSTKKMNRWQRKCFKDPSLIDKMVDACLSNPSRLSCRGSHNSAGRTNWRCGSTVSSNTSDTSMRSSRTTHSTYSTASYDSVHPKHSGRKSKVLSLRGVDGRSMKISEAPSLASIHETVPVQLPEHPTTQIGSSHPSVRYTPPSVSFNKPQREVVRKPSTSQLVADGIRRFTSIRRIPLRRSSRES</sequence>
<dbReference type="RefSeq" id="XP_047775947.1">
    <property type="nucleotide sequence ID" value="XM_047924530.1"/>
</dbReference>
<evidence type="ECO:0000313" key="4">
    <source>
        <dbReference type="Proteomes" id="UP000814176"/>
    </source>
</evidence>